<evidence type="ECO:0000313" key="3">
    <source>
        <dbReference type="Proteomes" id="UP000036987"/>
    </source>
</evidence>
<dbReference type="PANTHER" id="PTHR46503:SF1">
    <property type="entry name" value="INTER-ALPHA-TRYPSIN INHIBITOR HEAVY CHAIN-LIKE PROTEIN"/>
    <property type="match status" value="1"/>
</dbReference>
<dbReference type="OrthoDB" id="1729737at2759"/>
<accession>A0A0K9NSU8</accession>
<proteinExistence type="predicted"/>
<dbReference type="InterPro" id="IPR036465">
    <property type="entry name" value="vWFA_dom_sf"/>
</dbReference>
<dbReference type="Gene3D" id="3.40.50.410">
    <property type="entry name" value="von Willebrand factor, type A domain"/>
    <property type="match status" value="1"/>
</dbReference>
<dbReference type="PANTHER" id="PTHR46503">
    <property type="entry name" value="INTER-ALPHA-TRYPSIN INHIBITOR HEAVY CHAIN-LIKE PROTEIN"/>
    <property type="match status" value="1"/>
</dbReference>
<evidence type="ECO:0000259" key="1">
    <source>
        <dbReference type="PROSITE" id="PS50234"/>
    </source>
</evidence>
<feature type="domain" description="VWFA" evidence="1">
    <location>
        <begin position="328"/>
        <end position="505"/>
    </location>
</feature>
<dbReference type="PROSITE" id="PS50234">
    <property type="entry name" value="VWFA"/>
    <property type="match status" value="1"/>
</dbReference>
<dbReference type="SUPFAM" id="SSF53300">
    <property type="entry name" value="vWA-like"/>
    <property type="match status" value="1"/>
</dbReference>
<dbReference type="Pfam" id="PF13768">
    <property type="entry name" value="VWA_3"/>
    <property type="match status" value="1"/>
</dbReference>
<comment type="caution">
    <text evidence="2">The sequence shown here is derived from an EMBL/GenBank/DDBJ whole genome shotgun (WGS) entry which is preliminary data.</text>
</comment>
<dbReference type="OMA" id="KNAMYTA"/>
<gene>
    <name evidence="2" type="ORF">ZOSMA_64G00880</name>
</gene>
<evidence type="ECO:0000313" key="2">
    <source>
        <dbReference type="EMBL" id="KMZ59871.1"/>
    </source>
</evidence>
<organism evidence="2 3">
    <name type="scientific">Zostera marina</name>
    <name type="common">Eelgrass</name>
    <dbReference type="NCBI Taxonomy" id="29655"/>
    <lineage>
        <taxon>Eukaryota</taxon>
        <taxon>Viridiplantae</taxon>
        <taxon>Streptophyta</taxon>
        <taxon>Embryophyta</taxon>
        <taxon>Tracheophyta</taxon>
        <taxon>Spermatophyta</taxon>
        <taxon>Magnoliopsida</taxon>
        <taxon>Liliopsida</taxon>
        <taxon>Zosteraceae</taxon>
        <taxon>Zostera</taxon>
    </lineage>
</organism>
<dbReference type="InterPro" id="IPR002035">
    <property type="entry name" value="VWF_A"/>
</dbReference>
<dbReference type="EMBL" id="LFYR01001714">
    <property type="protein sequence ID" value="KMZ59871.1"/>
    <property type="molecule type" value="Genomic_DNA"/>
</dbReference>
<keyword evidence="3" id="KW-1185">Reference proteome</keyword>
<dbReference type="Proteomes" id="UP000036987">
    <property type="component" value="Unassembled WGS sequence"/>
</dbReference>
<name>A0A0K9NSU8_ZOSMR</name>
<dbReference type="AlphaFoldDB" id="A0A0K9NSU8"/>
<dbReference type="STRING" id="29655.A0A0K9NSU8"/>
<protein>
    <submittedName>
        <fullName evidence="2">Putative Inter-alpha-trypsin inhibitor heavy chain</fullName>
    </submittedName>
</protein>
<sequence>MEEFTKAVEEGMRLSRRVCYSNDLVNPPKPPIGMNKSTKLSYLPEELRPNSPMLYSVIYDPSIVDNPDYASYQPHVYGRMNPPALIPLQMNEIGLDIQCCLDSALVTLTGSWRVHCVMGSRSCDCRIVIPMGEQGSLLGVEADVSKQSYSTQIVNIESEQSLEKTNKEYGCFLKPHTFSLIIPKVSGGSMISLKVSWVQNMLYKDGEFTIKIPFKFPEFVNPVKNVARKEKIKLCLNTGTAMEVICKATSHALKETSRQSGSLFFSYDAKLLKWSSRDFHFSYTVCSGSIFGSVMLQSPMLNDLDQREVFYISLFPGNNNEAKVFRNKVVFVVDTSKSMQGMTLESTTDALSTTISKFSSEDSFSIIAFNDKMSIFSSSLKIATTKTIKDATQWLNQNLVAGGGTNIMQPLNKALDMLLDDTDRVPHIFLITDGSVEDERSICSSMKISIANRGAIAPRIHTLGLGLYCNHYFLRTLATISRGQYDAAFDSGNVESRIQSLVDRALSPLLVNMTIDSSDHLDNILELYPLPIPDLLHGSPLIIVGRCQGNFSDSIKVKGILPDLSNFAIKVKVQRAKHIPIDRISARQQFDMLTVQAWFSNSKQLEEKVINLSKLRNLTCEYCDMVLYQIKEMNLASEHEGKKNKLLIRSSKGPELVLPVQGLKIGFGNIIATTQNLPTFSGQAKPPENTIIFQKTINCCSGFTDCFCCYCCIRMCSCINDQCAIAMTQLCAYMTCLACFGCCSDV</sequence>
<reference evidence="3" key="1">
    <citation type="journal article" date="2016" name="Nature">
        <title>The genome of the seagrass Zostera marina reveals angiosperm adaptation to the sea.</title>
        <authorList>
            <person name="Olsen J.L."/>
            <person name="Rouze P."/>
            <person name="Verhelst B."/>
            <person name="Lin Y.-C."/>
            <person name="Bayer T."/>
            <person name="Collen J."/>
            <person name="Dattolo E."/>
            <person name="De Paoli E."/>
            <person name="Dittami S."/>
            <person name="Maumus F."/>
            <person name="Michel G."/>
            <person name="Kersting A."/>
            <person name="Lauritano C."/>
            <person name="Lohaus R."/>
            <person name="Toepel M."/>
            <person name="Tonon T."/>
            <person name="Vanneste K."/>
            <person name="Amirebrahimi M."/>
            <person name="Brakel J."/>
            <person name="Bostroem C."/>
            <person name="Chovatia M."/>
            <person name="Grimwood J."/>
            <person name="Jenkins J.W."/>
            <person name="Jueterbock A."/>
            <person name="Mraz A."/>
            <person name="Stam W.T."/>
            <person name="Tice H."/>
            <person name="Bornberg-Bauer E."/>
            <person name="Green P.J."/>
            <person name="Pearson G.A."/>
            <person name="Procaccini G."/>
            <person name="Duarte C.M."/>
            <person name="Schmutz J."/>
            <person name="Reusch T.B.H."/>
            <person name="Van de Peer Y."/>
        </authorList>
    </citation>
    <scope>NUCLEOTIDE SEQUENCE [LARGE SCALE GENOMIC DNA]</scope>
    <source>
        <strain evidence="3">cv. Finnish</strain>
    </source>
</reference>
<dbReference type="SMART" id="SM00327">
    <property type="entry name" value="VWA"/>
    <property type="match status" value="1"/>
</dbReference>